<dbReference type="EMBL" id="JAVRQU010000009">
    <property type="protein sequence ID" value="KAK5698890.1"/>
    <property type="molecule type" value="Genomic_DNA"/>
</dbReference>
<sequence length="450" mass="50320">MCGRPSQARQRLVAQDMPVDDAPDDDDNQTRQTYNFAPNSNGLIYRAQTSDRGAGSQGDSNDEAQDGEPSRKRTKLSHDHDTIPPTHEVDGMATKEVRYELKAARWGLIPFWTKRAPDYSSQLRTINCRDDTLAQSGGMWNTMKQRKRCIVIAEGFYEWLKKNGGKDKVPHFVKRKDGQLMCFAGLWDCVTYEGSEDKIYTYTVITTDSSKQLSFLHDRMPVILEPGSDEMRAWLDPTHAGWTKELQSLLKPYKGELDCYPVDKAVGKVGNNSPSFVVPVDSKENKKNIANFFGKQRETAGDVAAKNQAKAEEEEVKQEGEAIIKQEQDEDRTTSKVEDPENNAPLPKPDNVSNQDLEQAMKRETDDLDDDTMVKAANDAEVDQDIKREMSELSDNTMLEAVKSSPVKRVATSPVKGTPPAKVRSATTNNTKAKTPSKDANAKITSFFGK</sequence>
<evidence type="ECO:0000256" key="4">
    <source>
        <dbReference type="ARBA" id="ARBA00022801"/>
    </source>
</evidence>
<dbReference type="PANTHER" id="PTHR13604">
    <property type="entry name" value="DC12-RELATED"/>
    <property type="match status" value="1"/>
</dbReference>
<feature type="region of interest" description="Disordered" evidence="8">
    <location>
        <begin position="300"/>
        <end position="355"/>
    </location>
</feature>
<evidence type="ECO:0000256" key="1">
    <source>
        <dbReference type="ARBA" id="ARBA00008136"/>
    </source>
</evidence>
<protein>
    <recommendedName>
        <fullName evidence="11">DUF159 domain protein</fullName>
    </recommendedName>
</protein>
<dbReference type="GO" id="GO:0106300">
    <property type="term" value="P:protein-DNA covalent cross-linking repair"/>
    <property type="evidence" value="ECO:0007669"/>
    <property type="project" value="InterPro"/>
</dbReference>
<keyword evidence="5" id="KW-0190">Covalent protein-DNA linkage</keyword>
<feature type="compositionally biased region" description="Basic and acidic residues" evidence="8">
    <location>
        <begin position="317"/>
        <end position="339"/>
    </location>
</feature>
<feature type="compositionally biased region" description="Polar residues" evidence="8">
    <location>
        <begin position="30"/>
        <end position="51"/>
    </location>
</feature>
<evidence type="ECO:0000256" key="3">
    <source>
        <dbReference type="ARBA" id="ARBA00022763"/>
    </source>
</evidence>
<accession>A0AAN8A1S7</accession>
<dbReference type="GO" id="GO:0008233">
    <property type="term" value="F:peptidase activity"/>
    <property type="evidence" value="ECO:0007669"/>
    <property type="project" value="UniProtKB-KW"/>
</dbReference>
<dbReference type="GO" id="GO:0003697">
    <property type="term" value="F:single-stranded DNA binding"/>
    <property type="evidence" value="ECO:0007669"/>
    <property type="project" value="InterPro"/>
</dbReference>
<keyword evidence="7" id="KW-0456">Lyase</keyword>
<feature type="region of interest" description="Disordered" evidence="8">
    <location>
        <begin position="402"/>
        <end position="450"/>
    </location>
</feature>
<dbReference type="Pfam" id="PF02586">
    <property type="entry name" value="SRAP"/>
    <property type="match status" value="1"/>
</dbReference>
<name>A0AAN8A1S7_9PEZI</name>
<organism evidence="9 10">
    <name type="scientific">Elasticomyces elasticus</name>
    <dbReference type="NCBI Taxonomy" id="574655"/>
    <lineage>
        <taxon>Eukaryota</taxon>
        <taxon>Fungi</taxon>
        <taxon>Dikarya</taxon>
        <taxon>Ascomycota</taxon>
        <taxon>Pezizomycotina</taxon>
        <taxon>Dothideomycetes</taxon>
        <taxon>Dothideomycetidae</taxon>
        <taxon>Mycosphaerellales</taxon>
        <taxon>Teratosphaeriaceae</taxon>
        <taxon>Elasticomyces</taxon>
    </lineage>
</organism>
<dbReference type="GO" id="GO:0006508">
    <property type="term" value="P:proteolysis"/>
    <property type="evidence" value="ECO:0007669"/>
    <property type="project" value="UniProtKB-KW"/>
</dbReference>
<proteinExistence type="inferred from homology"/>
<dbReference type="InterPro" id="IPR036590">
    <property type="entry name" value="SRAP-like"/>
</dbReference>
<keyword evidence="3" id="KW-0227">DNA damage</keyword>
<keyword evidence="2" id="KW-0645">Protease</keyword>
<gene>
    <name evidence="9" type="ORF">LTR97_006539</name>
</gene>
<comment type="caution">
    <text evidence="9">The sequence shown here is derived from an EMBL/GenBank/DDBJ whole genome shotgun (WGS) entry which is preliminary data.</text>
</comment>
<dbReference type="Gene3D" id="3.90.1680.10">
    <property type="entry name" value="SOS response associated peptidase-like"/>
    <property type="match status" value="1"/>
</dbReference>
<dbReference type="AlphaFoldDB" id="A0AAN8A1S7"/>
<evidence type="ECO:0000256" key="8">
    <source>
        <dbReference type="SAM" id="MobiDB-lite"/>
    </source>
</evidence>
<evidence type="ECO:0000313" key="10">
    <source>
        <dbReference type="Proteomes" id="UP001310594"/>
    </source>
</evidence>
<dbReference type="PANTHER" id="PTHR13604:SF0">
    <property type="entry name" value="ABASIC SITE PROCESSING PROTEIN HMCES"/>
    <property type="match status" value="1"/>
</dbReference>
<reference evidence="9" key="1">
    <citation type="submission" date="2023-08" db="EMBL/GenBank/DDBJ databases">
        <title>Black Yeasts Isolated from many extreme environments.</title>
        <authorList>
            <person name="Coleine C."/>
            <person name="Stajich J.E."/>
            <person name="Selbmann L."/>
        </authorList>
    </citation>
    <scope>NUCLEOTIDE SEQUENCE</scope>
    <source>
        <strain evidence="9">CCFEE 5810</strain>
    </source>
</reference>
<dbReference type="SUPFAM" id="SSF143081">
    <property type="entry name" value="BB1717-like"/>
    <property type="match status" value="1"/>
</dbReference>
<dbReference type="InterPro" id="IPR003738">
    <property type="entry name" value="SRAP"/>
</dbReference>
<evidence type="ECO:0000256" key="6">
    <source>
        <dbReference type="ARBA" id="ARBA00023125"/>
    </source>
</evidence>
<comment type="similarity">
    <text evidence="1">Belongs to the SOS response-associated peptidase family.</text>
</comment>
<evidence type="ECO:0000256" key="7">
    <source>
        <dbReference type="ARBA" id="ARBA00023239"/>
    </source>
</evidence>
<feature type="compositionally biased region" description="Basic and acidic residues" evidence="8">
    <location>
        <begin position="68"/>
        <end position="88"/>
    </location>
</feature>
<feature type="compositionally biased region" description="Polar residues" evidence="8">
    <location>
        <begin position="425"/>
        <end position="434"/>
    </location>
</feature>
<evidence type="ECO:0000256" key="5">
    <source>
        <dbReference type="ARBA" id="ARBA00023124"/>
    </source>
</evidence>
<feature type="compositionally biased region" description="Acidic residues" evidence="8">
    <location>
        <begin position="18"/>
        <end position="27"/>
    </location>
</feature>
<dbReference type="GO" id="GO:0016829">
    <property type="term" value="F:lyase activity"/>
    <property type="evidence" value="ECO:0007669"/>
    <property type="project" value="UniProtKB-KW"/>
</dbReference>
<keyword evidence="4" id="KW-0378">Hydrolase</keyword>
<dbReference type="Proteomes" id="UP001310594">
    <property type="component" value="Unassembled WGS sequence"/>
</dbReference>
<evidence type="ECO:0000256" key="2">
    <source>
        <dbReference type="ARBA" id="ARBA00022670"/>
    </source>
</evidence>
<keyword evidence="6" id="KW-0238">DNA-binding</keyword>
<evidence type="ECO:0008006" key="11">
    <source>
        <dbReference type="Google" id="ProtNLM"/>
    </source>
</evidence>
<evidence type="ECO:0000313" key="9">
    <source>
        <dbReference type="EMBL" id="KAK5698890.1"/>
    </source>
</evidence>
<feature type="region of interest" description="Disordered" evidence="8">
    <location>
        <begin position="1"/>
        <end position="88"/>
    </location>
</feature>